<reference evidence="5" key="1">
    <citation type="submission" date="2012-12" db="EMBL/GenBank/DDBJ databases">
        <authorList>
            <person name="Hellsten U."/>
            <person name="Grimwood J."/>
            <person name="Chapman J.A."/>
            <person name="Shapiro H."/>
            <person name="Aerts A."/>
            <person name="Otillar R.P."/>
            <person name="Terry A.Y."/>
            <person name="Boore J.L."/>
            <person name="Simakov O."/>
            <person name="Marletaz F."/>
            <person name="Cho S.-J."/>
            <person name="Edsinger-Gonzales E."/>
            <person name="Havlak P."/>
            <person name="Kuo D.-H."/>
            <person name="Larsson T."/>
            <person name="Lv J."/>
            <person name="Arendt D."/>
            <person name="Savage R."/>
            <person name="Osoegawa K."/>
            <person name="de Jong P."/>
            <person name="Lindberg D.R."/>
            <person name="Seaver E.C."/>
            <person name="Weisblat D.A."/>
            <person name="Putnam N.H."/>
            <person name="Grigoriev I.V."/>
            <person name="Rokhsar D.S."/>
        </authorList>
    </citation>
    <scope>NUCLEOTIDE SEQUENCE</scope>
    <source>
        <strain evidence="5">I ESC-2004</strain>
    </source>
</reference>
<accession>R7TH04</accession>
<reference evidence="3 5" key="2">
    <citation type="journal article" date="2013" name="Nature">
        <title>Insights into bilaterian evolution from three spiralian genomes.</title>
        <authorList>
            <person name="Simakov O."/>
            <person name="Marletaz F."/>
            <person name="Cho S.J."/>
            <person name="Edsinger-Gonzales E."/>
            <person name="Havlak P."/>
            <person name="Hellsten U."/>
            <person name="Kuo D.H."/>
            <person name="Larsson T."/>
            <person name="Lv J."/>
            <person name="Arendt D."/>
            <person name="Savage R."/>
            <person name="Osoegawa K."/>
            <person name="de Jong P."/>
            <person name="Grimwood J."/>
            <person name="Chapman J.A."/>
            <person name="Shapiro H."/>
            <person name="Aerts A."/>
            <person name="Otillar R.P."/>
            <person name="Terry A.Y."/>
            <person name="Boore J.L."/>
            <person name="Grigoriev I.V."/>
            <person name="Lindberg D.R."/>
            <person name="Seaver E.C."/>
            <person name="Weisblat D.A."/>
            <person name="Putnam N.H."/>
            <person name="Rokhsar D.S."/>
        </authorList>
    </citation>
    <scope>NUCLEOTIDE SEQUENCE</scope>
    <source>
        <strain evidence="3 5">I ESC-2004</strain>
    </source>
</reference>
<evidence type="ECO:0000256" key="1">
    <source>
        <dbReference type="SAM" id="Phobius"/>
    </source>
</evidence>
<keyword evidence="1" id="KW-0812">Transmembrane</keyword>
<keyword evidence="1" id="KW-0472">Membrane</keyword>
<dbReference type="EMBL" id="KB310942">
    <property type="protein sequence ID" value="ELT90385.1"/>
    <property type="molecule type" value="Genomic_DNA"/>
</dbReference>
<evidence type="ECO:0000313" key="5">
    <source>
        <dbReference type="Proteomes" id="UP000014760"/>
    </source>
</evidence>
<proteinExistence type="predicted"/>
<organism evidence="3">
    <name type="scientific">Capitella teleta</name>
    <name type="common">Polychaete worm</name>
    <dbReference type="NCBI Taxonomy" id="283909"/>
    <lineage>
        <taxon>Eukaryota</taxon>
        <taxon>Metazoa</taxon>
        <taxon>Spiralia</taxon>
        <taxon>Lophotrochozoa</taxon>
        <taxon>Annelida</taxon>
        <taxon>Polychaeta</taxon>
        <taxon>Sedentaria</taxon>
        <taxon>Scolecida</taxon>
        <taxon>Capitellidae</taxon>
        <taxon>Capitella</taxon>
    </lineage>
</organism>
<feature type="chain" id="PRO_5008786993" description="UPAR/Ly6 domain-containing protein" evidence="2">
    <location>
        <begin position="22"/>
        <end position="141"/>
    </location>
</feature>
<keyword evidence="2" id="KW-0732">Signal</keyword>
<gene>
    <name evidence="3" type="ORF">CAPTEDRAFT_228978</name>
</gene>
<sequence>MLIQCLLMSSALSSFTGVTCGLECWQCIADDCQLNPANNYKAFKVRCRDGESCQKVVYKGRDYVTQTDYHAITRSCSQQECLPHVDNCTENLLMNPGCMTRYCCPFSMCNNAPAASPALLLLQCAFVLCATLLLAGIHRLY</sequence>
<dbReference type="Proteomes" id="UP000014760">
    <property type="component" value="Unassembled WGS sequence"/>
</dbReference>
<dbReference type="EMBL" id="AMQN01014391">
    <property type="status" value="NOT_ANNOTATED_CDS"/>
    <property type="molecule type" value="Genomic_DNA"/>
</dbReference>
<feature type="signal peptide" evidence="2">
    <location>
        <begin position="1"/>
        <end position="21"/>
    </location>
</feature>
<feature type="transmembrane region" description="Helical" evidence="1">
    <location>
        <begin position="118"/>
        <end position="137"/>
    </location>
</feature>
<evidence type="ECO:0000256" key="2">
    <source>
        <dbReference type="SAM" id="SignalP"/>
    </source>
</evidence>
<dbReference type="OrthoDB" id="6110938at2759"/>
<evidence type="ECO:0000313" key="4">
    <source>
        <dbReference type="EnsemblMetazoa" id="CapteP228978"/>
    </source>
</evidence>
<reference evidence="4" key="3">
    <citation type="submission" date="2015-06" db="UniProtKB">
        <authorList>
            <consortium name="EnsemblMetazoa"/>
        </authorList>
    </citation>
    <scope>IDENTIFICATION</scope>
</reference>
<dbReference type="HOGENOM" id="CLU_148232_0_0_1"/>
<evidence type="ECO:0008006" key="6">
    <source>
        <dbReference type="Google" id="ProtNLM"/>
    </source>
</evidence>
<dbReference type="OMA" id="GESCMKV"/>
<dbReference type="AlphaFoldDB" id="R7TH04"/>
<evidence type="ECO:0000313" key="3">
    <source>
        <dbReference type="EMBL" id="ELT90385.1"/>
    </source>
</evidence>
<name>R7TH04_CAPTE</name>
<keyword evidence="5" id="KW-1185">Reference proteome</keyword>
<keyword evidence="1" id="KW-1133">Transmembrane helix</keyword>
<dbReference type="EnsemblMetazoa" id="CapteT228978">
    <property type="protein sequence ID" value="CapteP228978"/>
    <property type="gene ID" value="CapteG228978"/>
</dbReference>
<protein>
    <recommendedName>
        <fullName evidence="6">UPAR/Ly6 domain-containing protein</fullName>
    </recommendedName>
</protein>